<protein>
    <submittedName>
        <fullName evidence="1">Uncharacterized protein</fullName>
    </submittedName>
</protein>
<organism evidence="1 2">
    <name type="scientific">Dermacentor silvarum</name>
    <name type="common">Tick</name>
    <dbReference type="NCBI Taxonomy" id="543639"/>
    <lineage>
        <taxon>Eukaryota</taxon>
        <taxon>Metazoa</taxon>
        <taxon>Ecdysozoa</taxon>
        <taxon>Arthropoda</taxon>
        <taxon>Chelicerata</taxon>
        <taxon>Arachnida</taxon>
        <taxon>Acari</taxon>
        <taxon>Parasitiformes</taxon>
        <taxon>Ixodida</taxon>
        <taxon>Ixodoidea</taxon>
        <taxon>Ixodidae</taxon>
        <taxon>Rhipicephalinae</taxon>
        <taxon>Dermacentor</taxon>
    </lineage>
</organism>
<sequence>MASEASLARLEKYVRVKAQTDPVTKEFLKQFSVVLLIEAALQEQECIAAFAHENISLIVVDTRGLAEQIFCGFVTCLDEMWLGFENRDYVTFSEVKGMTMINNCPPMKVKILSLYTCSVGDAVQFSDYNIGGMVTQVKGHKIEI</sequence>
<keyword evidence="2" id="KW-1185">Reference proteome</keyword>
<proteinExistence type="predicted"/>
<evidence type="ECO:0000313" key="2">
    <source>
        <dbReference type="Proteomes" id="UP000821865"/>
    </source>
</evidence>
<gene>
    <name evidence="1" type="ORF">HPB49_004096</name>
</gene>
<dbReference type="EMBL" id="CM023470">
    <property type="protein sequence ID" value="KAH7977962.1"/>
    <property type="molecule type" value="Genomic_DNA"/>
</dbReference>
<dbReference type="Proteomes" id="UP000821865">
    <property type="component" value="Chromosome 1"/>
</dbReference>
<accession>A0ACB8DU55</accession>
<comment type="caution">
    <text evidence="1">The sequence shown here is derived from an EMBL/GenBank/DDBJ whole genome shotgun (WGS) entry which is preliminary data.</text>
</comment>
<name>A0ACB8DU55_DERSI</name>
<reference evidence="1" key="1">
    <citation type="submission" date="2020-05" db="EMBL/GenBank/DDBJ databases">
        <title>Large-scale comparative analyses of tick genomes elucidate their genetic diversity and vector capacities.</title>
        <authorList>
            <person name="Jia N."/>
            <person name="Wang J."/>
            <person name="Shi W."/>
            <person name="Du L."/>
            <person name="Sun Y."/>
            <person name="Zhan W."/>
            <person name="Jiang J."/>
            <person name="Wang Q."/>
            <person name="Zhang B."/>
            <person name="Ji P."/>
            <person name="Sakyi L.B."/>
            <person name="Cui X."/>
            <person name="Yuan T."/>
            <person name="Jiang B."/>
            <person name="Yang W."/>
            <person name="Lam T.T.-Y."/>
            <person name="Chang Q."/>
            <person name="Ding S."/>
            <person name="Wang X."/>
            <person name="Zhu J."/>
            <person name="Ruan X."/>
            <person name="Zhao L."/>
            <person name="Wei J."/>
            <person name="Que T."/>
            <person name="Du C."/>
            <person name="Cheng J."/>
            <person name="Dai P."/>
            <person name="Han X."/>
            <person name="Huang E."/>
            <person name="Gao Y."/>
            <person name="Liu J."/>
            <person name="Shao H."/>
            <person name="Ye R."/>
            <person name="Li L."/>
            <person name="Wei W."/>
            <person name="Wang X."/>
            <person name="Wang C."/>
            <person name="Yang T."/>
            <person name="Huo Q."/>
            <person name="Li W."/>
            <person name="Guo W."/>
            <person name="Chen H."/>
            <person name="Zhou L."/>
            <person name="Ni X."/>
            <person name="Tian J."/>
            <person name="Zhou Y."/>
            <person name="Sheng Y."/>
            <person name="Liu T."/>
            <person name="Pan Y."/>
            <person name="Xia L."/>
            <person name="Li J."/>
            <person name="Zhao F."/>
            <person name="Cao W."/>
        </authorList>
    </citation>
    <scope>NUCLEOTIDE SEQUENCE</scope>
    <source>
        <strain evidence="1">Dsil-2018</strain>
    </source>
</reference>
<evidence type="ECO:0000313" key="1">
    <source>
        <dbReference type="EMBL" id="KAH7977962.1"/>
    </source>
</evidence>